<dbReference type="PROSITE" id="PS51286">
    <property type="entry name" value="RAP"/>
    <property type="match status" value="1"/>
</dbReference>
<dbReference type="GO" id="GO:0005759">
    <property type="term" value="C:mitochondrial matrix"/>
    <property type="evidence" value="ECO:0007669"/>
    <property type="project" value="TreeGrafter"/>
</dbReference>
<dbReference type="EMBL" id="JADGJH010001130">
    <property type="protein sequence ID" value="KAJ3118224.1"/>
    <property type="molecule type" value="Genomic_DNA"/>
</dbReference>
<name>A0AAD5T431_9FUNG</name>
<dbReference type="InterPro" id="IPR050870">
    <property type="entry name" value="FAST_kinase"/>
</dbReference>
<evidence type="ECO:0000313" key="2">
    <source>
        <dbReference type="EMBL" id="KAJ3118224.1"/>
    </source>
</evidence>
<feature type="domain" description="RAP" evidence="1">
    <location>
        <begin position="511"/>
        <end position="578"/>
    </location>
</feature>
<organism evidence="2 3">
    <name type="scientific">Physocladia obscura</name>
    <dbReference type="NCBI Taxonomy" id="109957"/>
    <lineage>
        <taxon>Eukaryota</taxon>
        <taxon>Fungi</taxon>
        <taxon>Fungi incertae sedis</taxon>
        <taxon>Chytridiomycota</taxon>
        <taxon>Chytridiomycota incertae sedis</taxon>
        <taxon>Chytridiomycetes</taxon>
        <taxon>Chytridiales</taxon>
        <taxon>Chytriomycetaceae</taxon>
        <taxon>Physocladia</taxon>
    </lineage>
</organism>
<comment type="caution">
    <text evidence="2">The sequence shown here is derived from an EMBL/GenBank/DDBJ whole genome shotgun (WGS) entry which is preliminary data.</text>
</comment>
<evidence type="ECO:0000313" key="3">
    <source>
        <dbReference type="Proteomes" id="UP001211907"/>
    </source>
</evidence>
<accession>A0AAD5T431</accession>
<dbReference type="Pfam" id="PF08373">
    <property type="entry name" value="RAP"/>
    <property type="match status" value="1"/>
</dbReference>
<dbReference type="AlphaFoldDB" id="A0AAD5T431"/>
<dbReference type="GO" id="GO:0000963">
    <property type="term" value="P:mitochondrial RNA processing"/>
    <property type="evidence" value="ECO:0007669"/>
    <property type="project" value="TreeGrafter"/>
</dbReference>
<keyword evidence="3" id="KW-1185">Reference proteome</keyword>
<dbReference type="GO" id="GO:0003723">
    <property type="term" value="F:RNA binding"/>
    <property type="evidence" value="ECO:0007669"/>
    <property type="project" value="TreeGrafter"/>
</dbReference>
<proteinExistence type="predicted"/>
<dbReference type="GO" id="GO:0035770">
    <property type="term" value="C:ribonucleoprotein granule"/>
    <property type="evidence" value="ECO:0007669"/>
    <property type="project" value="TreeGrafter"/>
</dbReference>
<reference evidence="2" key="1">
    <citation type="submission" date="2020-05" db="EMBL/GenBank/DDBJ databases">
        <title>Phylogenomic resolution of chytrid fungi.</title>
        <authorList>
            <person name="Stajich J.E."/>
            <person name="Amses K."/>
            <person name="Simmons R."/>
            <person name="Seto K."/>
            <person name="Myers J."/>
            <person name="Bonds A."/>
            <person name="Quandt C.A."/>
            <person name="Barry K."/>
            <person name="Liu P."/>
            <person name="Grigoriev I."/>
            <person name="Longcore J.E."/>
            <person name="James T.Y."/>
        </authorList>
    </citation>
    <scope>NUCLEOTIDE SEQUENCE</scope>
    <source>
        <strain evidence="2">JEL0513</strain>
    </source>
</reference>
<dbReference type="InterPro" id="IPR013584">
    <property type="entry name" value="RAP"/>
</dbReference>
<dbReference type="Pfam" id="PF26188">
    <property type="entry name" value="RESC6"/>
    <property type="match status" value="1"/>
</dbReference>
<dbReference type="GO" id="GO:0044528">
    <property type="term" value="P:regulation of mitochondrial mRNA stability"/>
    <property type="evidence" value="ECO:0007669"/>
    <property type="project" value="TreeGrafter"/>
</dbReference>
<dbReference type="PANTHER" id="PTHR21228:SF40">
    <property type="entry name" value="LD45607P"/>
    <property type="match status" value="1"/>
</dbReference>
<protein>
    <recommendedName>
        <fullName evidence="1">RAP domain-containing protein</fullName>
    </recommendedName>
</protein>
<dbReference type="InterPro" id="IPR058917">
    <property type="entry name" value="RESC6_dom"/>
</dbReference>
<sequence length="606" mass="69112">MFRILKLNTTRAIIQKPIITIPCRMQLLRQLESKCEIPENSEITPVMNEATIRSPEITTAKKIKKDFYVQYLSASPPKTSSAELLSTHFRALSKSETLDFPNLKESLVLLDTVKDNITGDIGSHLLRAIIVLSNRWRDDAVCRDCDFAAALNVVVHAIEKDVHQCSPRSIATIISTLANYSAGLQQQHNRVVQIVANEGAKKIQLFNAQEITNSVAGLAKLGINNKAFVKASIAEAINKAPQFNARGVSNILNSYTNFGLKNDKLFWLFCIFGSQAIKKVHLFKAKSLSETLLSFAKIEMQHTELFRVFGDEALKNPEVFEPQDISNILRSFAKLWIKNDELFCILGNEAINKIHRFNAENLSHMLFSFATLGIRHKELFEAVVSQGYEHYGNFNSQALVNTAAAFAFMDQAHLLIPIISNELESHIFSTENMRLLHIWHISLSSEERASLQPKHQEILSGFSKSFNPASTHLNNIEILLTKSHPEITWTYNYRCPQTRYTVHFASVSERLAVTFNRPSSYVKDSKSRQYHLKGMAQLKQQLLEKYGWKVFQIDYRIWNALKHPLEPDETKTWNTLNRPLELYEANTWNALKLEEAKIEFLHNLIV</sequence>
<gene>
    <name evidence="2" type="ORF">HK100_000654</name>
</gene>
<dbReference type="PANTHER" id="PTHR21228">
    <property type="entry name" value="FAST LEU-RICH DOMAIN-CONTAINING"/>
    <property type="match status" value="1"/>
</dbReference>
<evidence type="ECO:0000259" key="1">
    <source>
        <dbReference type="PROSITE" id="PS51286"/>
    </source>
</evidence>
<dbReference type="Proteomes" id="UP001211907">
    <property type="component" value="Unassembled WGS sequence"/>
</dbReference>